<organism evidence="1 2">
    <name type="scientific">Lentinula aff. lateritia</name>
    <dbReference type="NCBI Taxonomy" id="2804960"/>
    <lineage>
        <taxon>Eukaryota</taxon>
        <taxon>Fungi</taxon>
        <taxon>Dikarya</taxon>
        <taxon>Basidiomycota</taxon>
        <taxon>Agaricomycotina</taxon>
        <taxon>Agaricomycetes</taxon>
        <taxon>Agaricomycetidae</taxon>
        <taxon>Agaricales</taxon>
        <taxon>Marasmiineae</taxon>
        <taxon>Omphalotaceae</taxon>
        <taxon>Lentinula</taxon>
    </lineage>
</organism>
<protein>
    <submittedName>
        <fullName evidence="1">Uncharacterized protein</fullName>
    </submittedName>
</protein>
<evidence type="ECO:0000313" key="1">
    <source>
        <dbReference type="EMBL" id="KAJ3805109.1"/>
    </source>
</evidence>
<proteinExistence type="predicted"/>
<reference evidence="1" key="1">
    <citation type="submission" date="2022-09" db="EMBL/GenBank/DDBJ databases">
        <title>A Global Phylogenomic Analysis of the Shiitake Genus Lentinula.</title>
        <authorList>
            <consortium name="DOE Joint Genome Institute"/>
            <person name="Sierra-Patev S."/>
            <person name="Min B."/>
            <person name="Naranjo-Ortiz M."/>
            <person name="Looney B."/>
            <person name="Konkel Z."/>
            <person name="Slot J.C."/>
            <person name="Sakamoto Y."/>
            <person name="Steenwyk J.L."/>
            <person name="Rokas A."/>
            <person name="Carro J."/>
            <person name="Camarero S."/>
            <person name="Ferreira P."/>
            <person name="Molpeceres G."/>
            <person name="Ruiz-Duenas F.J."/>
            <person name="Serrano A."/>
            <person name="Henrissat B."/>
            <person name="Drula E."/>
            <person name="Hughes K.W."/>
            <person name="Mata J.L."/>
            <person name="Ishikawa N.K."/>
            <person name="Vargas-Isla R."/>
            <person name="Ushijima S."/>
            <person name="Smith C.A."/>
            <person name="Ahrendt S."/>
            <person name="Andreopoulos W."/>
            <person name="He G."/>
            <person name="Labutti K."/>
            <person name="Lipzen A."/>
            <person name="Ng V."/>
            <person name="Riley R."/>
            <person name="Sandor L."/>
            <person name="Barry K."/>
            <person name="Martinez A.T."/>
            <person name="Xiao Y."/>
            <person name="Gibbons J.G."/>
            <person name="Terashima K."/>
            <person name="Grigoriev I.V."/>
            <person name="Hibbett D.S."/>
        </authorList>
    </citation>
    <scope>NUCLEOTIDE SEQUENCE</scope>
    <source>
        <strain evidence="1">TMI1499</strain>
    </source>
</reference>
<comment type="caution">
    <text evidence="1">The sequence shown here is derived from an EMBL/GenBank/DDBJ whole genome shotgun (WGS) entry which is preliminary data.</text>
</comment>
<gene>
    <name evidence="1" type="ORF">F5876DRAFT_52396</name>
</gene>
<accession>A0ACC1TKM5</accession>
<dbReference type="Proteomes" id="UP001163835">
    <property type="component" value="Unassembled WGS sequence"/>
</dbReference>
<sequence>MVGRAHSERQKHRAHSALVEKYMLQAIDLYKTEHEKEHGMLLKNVCNFIAQQCYVDTKQIIKLSDLILYRRVNNGHSHKEAKEEQRWLNDEEEEVLISKVIYWGD</sequence>
<dbReference type="EMBL" id="MU795684">
    <property type="protein sequence ID" value="KAJ3805109.1"/>
    <property type="molecule type" value="Genomic_DNA"/>
</dbReference>
<keyword evidence="2" id="KW-1185">Reference proteome</keyword>
<evidence type="ECO:0000313" key="2">
    <source>
        <dbReference type="Proteomes" id="UP001163835"/>
    </source>
</evidence>
<name>A0ACC1TKM5_9AGAR</name>